<feature type="region of interest" description="Disordered" evidence="1">
    <location>
        <begin position="1"/>
        <end position="79"/>
    </location>
</feature>
<dbReference type="VEuPathDB" id="FungiDB:CDV56_102228"/>
<keyword evidence="4" id="KW-1185">Reference proteome</keyword>
<dbReference type="PANTHER" id="PTHR21310:SF15">
    <property type="entry name" value="AMINOGLYCOSIDE PHOSPHOTRANSFERASE DOMAIN-CONTAINING PROTEIN"/>
    <property type="match status" value="1"/>
</dbReference>
<feature type="non-terminal residue" evidence="3">
    <location>
        <position position="1"/>
    </location>
</feature>
<gene>
    <name evidence="3" type="ORF">CDV56_102228</name>
</gene>
<accession>A0A397G4P3</accession>
<dbReference type="OrthoDB" id="5404599at2759"/>
<dbReference type="CDD" id="cd05120">
    <property type="entry name" value="APH_ChoK_like"/>
    <property type="match status" value="1"/>
</dbReference>
<reference evidence="3" key="1">
    <citation type="submission" date="2018-08" db="EMBL/GenBank/DDBJ databases">
        <title>Draft genome sequence of azole-resistant Aspergillus thermomutatus (Neosartorya pseudofischeri) strain HMR AF 39, isolated from a human nasal aspirate.</title>
        <authorList>
            <person name="Parent-Michaud M."/>
            <person name="Dufresne P.J."/>
            <person name="Fournier E."/>
            <person name="Martineau C."/>
            <person name="Moreira S."/>
            <person name="Perkins V."/>
            <person name="De Repentigny L."/>
            <person name="Dufresne S.F."/>
        </authorList>
    </citation>
    <scope>NUCLEOTIDE SEQUENCE [LARGE SCALE GENOMIC DNA]</scope>
    <source>
        <strain evidence="3">HMR AF 39</strain>
    </source>
</reference>
<dbReference type="AlphaFoldDB" id="A0A397G4P3"/>
<dbReference type="SUPFAM" id="SSF56112">
    <property type="entry name" value="Protein kinase-like (PK-like)"/>
    <property type="match status" value="1"/>
</dbReference>
<proteinExistence type="predicted"/>
<comment type="caution">
    <text evidence="3">The sequence shown here is derived from an EMBL/GenBank/DDBJ whole genome shotgun (WGS) entry which is preliminary data.</text>
</comment>
<dbReference type="EMBL" id="NKHU02000266">
    <property type="protein sequence ID" value="RHZ46011.1"/>
    <property type="molecule type" value="Genomic_DNA"/>
</dbReference>
<protein>
    <recommendedName>
        <fullName evidence="2">Aminoglycoside phosphotransferase domain-containing protein</fullName>
    </recommendedName>
</protein>
<evidence type="ECO:0000313" key="3">
    <source>
        <dbReference type="EMBL" id="RHZ46011.1"/>
    </source>
</evidence>
<dbReference type="Proteomes" id="UP000215305">
    <property type="component" value="Unassembled WGS sequence"/>
</dbReference>
<dbReference type="PANTHER" id="PTHR21310">
    <property type="entry name" value="AMINOGLYCOSIDE PHOSPHOTRANSFERASE-RELATED-RELATED"/>
    <property type="match status" value="1"/>
</dbReference>
<dbReference type="InterPro" id="IPR002575">
    <property type="entry name" value="Aminoglycoside_PTrfase"/>
</dbReference>
<dbReference type="InterPro" id="IPR011009">
    <property type="entry name" value="Kinase-like_dom_sf"/>
</dbReference>
<evidence type="ECO:0000259" key="2">
    <source>
        <dbReference type="Pfam" id="PF01636"/>
    </source>
</evidence>
<dbReference type="InterPro" id="IPR051678">
    <property type="entry name" value="AGP_Transferase"/>
</dbReference>
<evidence type="ECO:0000256" key="1">
    <source>
        <dbReference type="SAM" id="MobiDB-lite"/>
    </source>
</evidence>
<evidence type="ECO:0000313" key="4">
    <source>
        <dbReference type="Proteomes" id="UP000215305"/>
    </source>
</evidence>
<dbReference type="RefSeq" id="XP_026610955.1">
    <property type="nucleotide sequence ID" value="XM_026755847.1"/>
</dbReference>
<dbReference type="Gene3D" id="3.90.1200.10">
    <property type="match status" value="1"/>
</dbReference>
<dbReference type="Pfam" id="PF01636">
    <property type="entry name" value="APH"/>
    <property type="match status" value="1"/>
</dbReference>
<sequence length="485" mass="52784">LIVPQQPSRESPTISITKSSARRNPSVATSKNTIPPQQPSRESPTLSIAKTSASRNASVTTGKNTIPSGTTTTAGNRDSASTCISCYGQRGGALAVVVPPAPQTAARPLAPAFFCYQCLQAPVYHAIGVLPACSGYSPAGGKCAHCAGSTKYVRCKPSPPIEVSVSKLDPDTYQMGSKFLCKKATSGIPKAAVATWREGDGQYYLVEATNVNSLEKAADGLIYQAGMSSAVWEIGTHAICKVKTWSDGMERESNTLAFVASRFPHIPIPEVIYSWVDEQLSRTFLILRRVQGQTLASAWPSLTLEKKADVAITVAQYCRDLTEATSEQLQSATGCGVLEPFLTVDPEASHPSWKPRPLGPFSRTAAEKYFQRISTLPPPPIGDRFHFYHVDLGPTNILLSDGGAIEAILDWESAGYYPKFWIPLKPYRSGGFNLDAPDDSRYDWTGLLESKLSDLGFRLDRNHVEWQKSLVFTFFDLNELRDAPL</sequence>
<organism evidence="3 4">
    <name type="scientific">Aspergillus thermomutatus</name>
    <name type="common">Neosartorya pseudofischeri</name>
    <dbReference type="NCBI Taxonomy" id="41047"/>
    <lineage>
        <taxon>Eukaryota</taxon>
        <taxon>Fungi</taxon>
        <taxon>Dikarya</taxon>
        <taxon>Ascomycota</taxon>
        <taxon>Pezizomycotina</taxon>
        <taxon>Eurotiomycetes</taxon>
        <taxon>Eurotiomycetidae</taxon>
        <taxon>Eurotiales</taxon>
        <taxon>Aspergillaceae</taxon>
        <taxon>Aspergillus</taxon>
        <taxon>Aspergillus subgen. Fumigati</taxon>
    </lineage>
</organism>
<name>A0A397G4P3_ASPTH</name>
<dbReference type="GeneID" id="38124202"/>
<feature type="domain" description="Aminoglycoside phosphotransferase" evidence="2">
    <location>
        <begin position="225"/>
        <end position="418"/>
    </location>
</feature>
<dbReference type="Gene3D" id="3.30.200.150">
    <property type="match status" value="1"/>
</dbReference>